<dbReference type="PANTHER" id="PTHR43537">
    <property type="entry name" value="TRANSCRIPTIONAL REGULATOR, GNTR FAMILY"/>
    <property type="match status" value="1"/>
</dbReference>
<keyword evidence="1" id="KW-0805">Transcription regulation</keyword>
<dbReference type="Proteomes" id="UP001300745">
    <property type="component" value="Unassembled WGS sequence"/>
</dbReference>
<gene>
    <name evidence="6" type="ORF">ORI27_31960</name>
</gene>
<dbReference type="CDD" id="cd07377">
    <property type="entry name" value="WHTH_GntR"/>
    <property type="match status" value="2"/>
</dbReference>
<dbReference type="EMBL" id="JAPJDO010000068">
    <property type="protein sequence ID" value="MCX2941306.1"/>
    <property type="molecule type" value="Genomic_DNA"/>
</dbReference>
<feature type="compositionally biased region" description="Basic and acidic residues" evidence="4">
    <location>
        <begin position="1"/>
        <end position="12"/>
    </location>
</feature>
<evidence type="ECO:0000313" key="6">
    <source>
        <dbReference type="EMBL" id="MCX2941306.1"/>
    </source>
</evidence>
<dbReference type="Pfam" id="PF00392">
    <property type="entry name" value="GntR"/>
    <property type="match status" value="2"/>
</dbReference>
<evidence type="ECO:0000256" key="2">
    <source>
        <dbReference type="ARBA" id="ARBA00023125"/>
    </source>
</evidence>
<dbReference type="SUPFAM" id="SSF48008">
    <property type="entry name" value="GntR ligand-binding domain-like"/>
    <property type="match status" value="1"/>
</dbReference>
<dbReference type="Pfam" id="PF07729">
    <property type="entry name" value="FCD"/>
    <property type="match status" value="1"/>
</dbReference>
<reference evidence="6 7" key="1">
    <citation type="submission" date="2022-11" db="EMBL/GenBank/DDBJ databases">
        <title>Mycobacterium sp. nov.</title>
        <authorList>
            <person name="Papic B."/>
            <person name="Spicic S."/>
            <person name="Duvnjak S."/>
        </authorList>
    </citation>
    <scope>NUCLEOTIDE SEQUENCE [LARGE SCALE GENOMIC DNA]</scope>
    <source>
        <strain evidence="6 7">CVI_P4</strain>
    </source>
</reference>
<dbReference type="Gene3D" id="1.20.120.530">
    <property type="entry name" value="GntR ligand-binding domain-like"/>
    <property type="match status" value="1"/>
</dbReference>
<accession>A0ABT3SP56</accession>
<protein>
    <submittedName>
        <fullName evidence="6">GntR family transcriptional regulator</fullName>
    </submittedName>
</protein>
<name>A0ABT3SP56_9MYCO</name>
<dbReference type="PRINTS" id="PR00035">
    <property type="entry name" value="HTHGNTR"/>
</dbReference>
<feature type="domain" description="HTH gntR-type" evidence="5">
    <location>
        <begin position="27"/>
        <end position="97"/>
    </location>
</feature>
<dbReference type="SUPFAM" id="SSF46785">
    <property type="entry name" value="Winged helix' DNA-binding domain"/>
    <property type="match status" value="2"/>
</dbReference>
<dbReference type="PANTHER" id="PTHR43537:SF5">
    <property type="entry name" value="UXU OPERON TRANSCRIPTIONAL REGULATOR"/>
    <property type="match status" value="1"/>
</dbReference>
<evidence type="ECO:0000313" key="7">
    <source>
        <dbReference type="Proteomes" id="UP001300745"/>
    </source>
</evidence>
<keyword evidence="3" id="KW-0804">Transcription</keyword>
<organism evidence="6 7">
    <name type="scientific">Mycobacterium pinniadriaticum</name>
    <dbReference type="NCBI Taxonomy" id="2994102"/>
    <lineage>
        <taxon>Bacteria</taxon>
        <taxon>Bacillati</taxon>
        <taxon>Actinomycetota</taxon>
        <taxon>Actinomycetes</taxon>
        <taxon>Mycobacteriales</taxon>
        <taxon>Mycobacteriaceae</taxon>
        <taxon>Mycobacterium</taxon>
    </lineage>
</organism>
<dbReference type="Gene3D" id="1.10.10.10">
    <property type="entry name" value="Winged helix-like DNA-binding domain superfamily/Winged helix DNA-binding domain"/>
    <property type="match status" value="2"/>
</dbReference>
<dbReference type="InterPro" id="IPR000524">
    <property type="entry name" value="Tscrpt_reg_HTH_GntR"/>
</dbReference>
<dbReference type="InterPro" id="IPR036388">
    <property type="entry name" value="WH-like_DNA-bd_sf"/>
</dbReference>
<feature type="domain" description="HTH gntR-type" evidence="5">
    <location>
        <begin position="281"/>
        <end position="351"/>
    </location>
</feature>
<dbReference type="PROSITE" id="PS50949">
    <property type="entry name" value="HTH_GNTR"/>
    <property type="match status" value="2"/>
</dbReference>
<evidence type="ECO:0000256" key="1">
    <source>
        <dbReference type="ARBA" id="ARBA00023015"/>
    </source>
</evidence>
<keyword evidence="7" id="KW-1185">Reference proteome</keyword>
<comment type="caution">
    <text evidence="6">The sequence shown here is derived from an EMBL/GenBank/DDBJ whole genome shotgun (WGS) entry which is preliminary data.</text>
</comment>
<dbReference type="RefSeq" id="WP_266001241.1">
    <property type="nucleotide sequence ID" value="NZ_JAPJDN010000068.1"/>
</dbReference>
<feature type="region of interest" description="Disordered" evidence="4">
    <location>
        <begin position="1"/>
        <end position="21"/>
    </location>
</feature>
<dbReference type="InterPro" id="IPR036390">
    <property type="entry name" value="WH_DNA-bd_sf"/>
</dbReference>
<dbReference type="InterPro" id="IPR008920">
    <property type="entry name" value="TF_FadR/GntR_C"/>
</dbReference>
<proteinExistence type="predicted"/>
<sequence>MTESPEKNHSGHADGAIWRAMPRRNTQKVSHLLAADLRRQILSGQLSADQQLPPEPELTAQLRISRETLREALRILESQQLVEIKRGRGGGAMVRRPGLDGVSRYVALLLQLRRTTLAHLEEARSVIEPAAAEQVAMRAGYEDLDTLVALHDAERAAETDPLAFVTAMTAFEQAVTELSGNQTLSVIAGVFRDIYAGQVYSAIGSDDAVSAERIARRVVVSHSAFLDAARRRDMSLAQKTWGDYLFTTSRLLVSRNVSRQPIDMTPLWRAQAGQEGAEPTPRRAMLVATEIRSRIAEGRLSEGSRLPPLAELAEEFGISRPTLREALRILEMEFLLDLRTGDRGGATIRTPSSRVAAQLAGIVLEARGTTLSDFYRAMRLIEPPMIGLVAARVSPKQLRSLEDMDIELAAAIDDTPRFVVTLRNAEQLAFSAVKNPALTVIAELMHWVRVGVEPAVTANAKAIPSVSKSNRNFQELFSQFVSAAGVRDSGQATEVWARALGPTAPWIEESELGERLMLDLMD</sequence>
<evidence type="ECO:0000256" key="3">
    <source>
        <dbReference type="ARBA" id="ARBA00023163"/>
    </source>
</evidence>
<keyword evidence="2" id="KW-0238">DNA-binding</keyword>
<dbReference type="InterPro" id="IPR011711">
    <property type="entry name" value="GntR_C"/>
</dbReference>
<dbReference type="SMART" id="SM00895">
    <property type="entry name" value="FCD"/>
    <property type="match status" value="2"/>
</dbReference>
<evidence type="ECO:0000259" key="5">
    <source>
        <dbReference type="PROSITE" id="PS50949"/>
    </source>
</evidence>
<dbReference type="SMART" id="SM00345">
    <property type="entry name" value="HTH_GNTR"/>
    <property type="match status" value="2"/>
</dbReference>
<evidence type="ECO:0000256" key="4">
    <source>
        <dbReference type="SAM" id="MobiDB-lite"/>
    </source>
</evidence>